<feature type="signal peptide" evidence="2">
    <location>
        <begin position="1"/>
        <end position="26"/>
    </location>
</feature>
<evidence type="ECO:0000313" key="4">
    <source>
        <dbReference type="Proteomes" id="UP000033393"/>
    </source>
</evidence>
<feature type="region of interest" description="Disordered" evidence="1">
    <location>
        <begin position="29"/>
        <end position="61"/>
    </location>
</feature>
<name>A0A0F0H991_LENAE</name>
<accession>A0A0F0H991</accession>
<gene>
    <name evidence="3" type="ORF">UK23_04940</name>
</gene>
<dbReference type="EMBL" id="JYJG01000020">
    <property type="protein sequence ID" value="KJK52075.1"/>
    <property type="molecule type" value="Genomic_DNA"/>
</dbReference>
<evidence type="ECO:0008006" key="5">
    <source>
        <dbReference type="Google" id="ProtNLM"/>
    </source>
</evidence>
<keyword evidence="4" id="KW-1185">Reference proteome</keyword>
<dbReference type="AlphaFoldDB" id="A0A0F0H991"/>
<organism evidence="3 4">
    <name type="scientific">Lentzea aerocolonigenes</name>
    <name type="common">Lechevalieria aerocolonigenes</name>
    <name type="synonym">Saccharothrix aerocolonigenes</name>
    <dbReference type="NCBI Taxonomy" id="68170"/>
    <lineage>
        <taxon>Bacteria</taxon>
        <taxon>Bacillati</taxon>
        <taxon>Actinomycetota</taxon>
        <taxon>Actinomycetes</taxon>
        <taxon>Pseudonocardiales</taxon>
        <taxon>Pseudonocardiaceae</taxon>
        <taxon>Lentzea</taxon>
    </lineage>
</organism>
<feature type="chain" id="PRO_5002442183" description="Heavy metal-binding domain-containing protein" evidence="2">
    <location>
        <begin position="27"/>
        <end position="282"/>
    </location>
</feature>
<reference evidence="3 4" key="1">
    <citation type="submission" date="2015-02" db="EMBL/GenBank/DDBJ databases">
        <authorList>
            <person name="Ju K.-S."/>
            <person name="Doroghazi J.R."/>
            <person name="Metcalf W."/>
        </authorList>
    </citation>
    <scope>NUCLEOTIDE SEQUENCE [LARGE SCALE GENOMIC DNA]</scope>
    <source>
        <strain evidence="3 4">NRRL B-16140</strain>
    </source>
</reference>
<sequence>MKTGPKVAVYGLALAVVFGGTWAAGAAVGTPPPKADEAMAHNESAGHDEHEAEPGKLPPGLSVSDNGYTLKLHENSSLGFHINGPDGKPVTKFDVEHEKRLHLIVVRRDGSNFQHVHPEMAPDGRWQVPLTLGQAGSYRVFADFKPEGGPKTTLGADIQKAGDYQPRQHEVSRTFTVDGYEVTLQGDLTVNAASTLTVQVTKNGQPVTDLQNYLGAKGHLVALRAADLAYLHVHPEDGDQVKFAVEVPTDGTYRLFLDFQHENEVRTAEFTLTTHEEGGHGH</sequence>
<protein>
    <recommendedName>
        <fullName evidence="5">Heavy metal-binding domain-containing protein</fullName>
    </recommendedName>
</protein>
<dbReference type="Proteomes" id="UP000033393">
    <property type="component" value="Unassembled WGS sequence"/>
</dbReference>
<dbReference type="OrthoDB" id="128043at2"/>
<proteinExistence type="predicted"/>
<evidence type="ECO:0000256" key="1">
    <source>
        <dbReference type="SAM" id="MobiDB-lite"/>
    </source>
</evidence>
<keyword evidence="2" id="KW-0732">Signal</keyword>
<evidence type="ECO:0000256" key="2">
    <source>
        <dbReference type="SAM" id="SignalP"/>
    </source>
</evidence>
<feature type="compositionally biased region" description="Basic and acidic residues" evidence="1">
    <location>
        <begin position="34"/>
        <end position="54"/>
    </location>
</feature>
<evidence type="ECO:0000313" key="3">
    <source>
        <dbReference type="EMBL" id="KJK52075.1"/>
    </source>
</evidence>
<dbReference type="RefSeq" id="WP_045310144.1">
    <property type="nucleotide sequence ID" value="NZ_JYJG01000020.1"/>
</dbReference>
<dbReference type="PATRIC" id="fig|68170.10.peg.5696"/>
<comment type="caution">
    <text evidence="3">The sequence shown here is derived from an EMBL/GenBank/DDBJ whole genome shotgun (WGS) entry which is preliminary data.</text>
</comment>